<evidence type="ECO:0000313" key="2">
    <source>
        <dbReference type="EMBL" id="MBA4624790.1"/>
    </source>
</evidence>
<name>A0A7C8YSH2_OPUST</name>
<dbReference type="EMBL" id="GISG01049008">
    <property type="protein sequence ID" value="MBA4624790.1"/>
    <property type="molecule type" value="Transcribed_RNA"/>
</dbReference>
<accession>A0A7C8YSH2</accession>
<feature type="compositionally biased region" description="Basic and acidic residues" evidence="1">
    <location>
        <begin position="88"/>
        <end position="101"/>
    </location>
</feature>
<dbReference type="AlphaFoldDB" id="A0A7C8YSH2"/>
<feature type="region of interest" description="Disordered" evidence="1">
    <location>
        <begin position="53"/>
        <end position="101"/>
    </location>
</feature>
<proteinExistence type="predicted"/>
<evidence type="ECO:0000256" key="1">
    <source>
        <dbReference type="SAM" id="MobiDB-lite"/>
    </source>
</evidence>
<protein>
    <submittedName>
        <fullName evidence="2">Uncharacterized protein</fullName>
    </submittedName>
</protein>
<feature type="compositionally biased region" description="Polar residues" evidence="1">
    <location>
        <begin position="53"/>
        <end position="62"/>
    </location>
</feature>
<reference evidence="2" key="2">
    <citation type="submission" date="2020-07" db="EMBL/GenBank/DDBJ databases">
        <authorList>
            <person name="Vera ALvarez R."/>
            <person name="Arias-Moreno D.M."/>
            <person name="Jimenez-Jacinto V."/>
            <person name="Jimenez-Bremont J.F."/>
            <person name="Swaminathan K."/>
            <person name="Moose S.P."/>
            <person name="Guerrero-Gonzalez M.L."/>
            <person name="Marino-Ramirez L."/>
            <person name="Landsman D."/>
            <person name="Rodriguez-Kessler M."/>
            <person name="Delgado-Sanchez P."/>
        </authorList>
    </citation>
    <scope>NUCLEOTIDE SEQUENCE</scope>
    <source>
        <tissue evidence="2">Cladode</tissue>
    </source>
</reference>
<sequence>MKAFISERDTQRKTLPRDSDATKKRFSDINVNTYPGKFAFKAEKGITVNADNATNTLQQRSQRPLVPEFPREPRNTHPLVHSVNSFIERIKERNPRDEDQI</sequence>
<feature type="region of interest" description="Disordered" evidence="1">
    <location>
        <begin position="1"/>
        <end position="23"/>
    </location>
</feature>
<organism evidence="2">
    <name type="scientific">Opuntia streptacantha</name>
    <name type="common">Prickly pear cactus</name>
    <name type="synonym">Opuntia cardona</name>
    <dbReference type="NCBI Taxonomy" id="393608"/>
    <lineage>
        <taxon>Eukaryota</taxon>
        <taxon>Viridiplantae</taxon>
        <taxon>Streptophyta</taxon>
        <taxon>Embryophyta</taxon>
        <taxon>Tracheophyta</taxon>
        <taxon>Spermatophyta</taxon>
        <taxon>Magnoliopsida</taxon>
        <taxon>eudicotyledons</taxon>
        <taxon>Gunneridae</taxon>
        <taxon>Pentapetalae</taxon>
        <taxon>Caryophyllales</taxon>
        <taxon>Cactineae</taxon>
        <taxon>Cactaceae</taxon>
        <taxon>Opuntioideae</taxon>
        <taxon>Opuntia</taxon>
    </lineage>
</organism>
<reference evidence="2" key="1">
    <citation type="journal article" date="2013" name="J. Plant Res.">
        <title>Effect of fungi and light on seed germination of three Opuntia species from semiarid lands of central Mexico.</title>
        <authorList>
            <person name="Delgado-Sanchez P."/>
            <person name="Jimenez-Bremont J.F."/>
            <person name="Guerrero-Gonzalez Mde L."/>
            <person name="Flores J."/>
        </authorList>
    </citation>
    <scope>NUCLEOTIDE SEQUENCE</scope>
    <source>
        <tissue evidence="2">Cladode</tissue>
    </source>
</reference>